<dbReference type="EMBL" id="VNHO01000003">
    <property type="protein sequence ID" value="TYP58534.1"/>
    <property type="molecule type" value="Genomic_DNA"/>
</dbReference>
<dbReference type="InterPro" id="IPR001296">
    <property type="entry name" value="Glyco_trans_1"/>
</dbReference>
<keyword evidence="4" id="KW-1185">Reference proteome</keyword>
<keyword evidence="3" id="KW-0808">Transferase</keyword>
<comment type="caution">
    <text evidence="3">The sequence shown here is derived from an EMBL/GenBank/DDBJ whole genome shotgun (WGS) entry which is preliminary data.</text>
</comment>
<dbReference type="Proteomes" id="UP000322294">
    <property type="component" value="Unassembled WGS sequence"/>
</dbReference>
<name>A0A5S5AXD9_9FIRM</name>
<gene>
    <name evidence="3" type="ORF">LZ11_00380</name>
</gene>
<dbReference type="CDD" id="cd03808">
    <property type="entry name" value="GT4_CapM-like"/>
    <property type="match status" value="1"/>
</dbReference>
<dbReference type="GO" id="GO:0016757">
    <property type="term" value="F:glycosyltransferase activity"/>
    <property type="evidence" value="ECO:0007669"/>
    <property type="project" value="InterPro"/>
</dbReference>
<feature type="domain" description="Glycosyltransferase subfamily 4-like N-terminal" evidence="2">
    <location>
        <begin position="15"/>
        <end position="170"/>
    </location>
</feature>
<evidence type="ECO:0000313" key="4">
    <source>
        <dbReference type="Proteomes" id="UP000322294"/>
    </source>
</evidence>
<reference evidence="3 4" key="1">
    <citation type="submission" date="2019-07" db="EMBL/GenBank/DDBJ databases">
        <title>Genomic Encyclopedia of Type Strains, Phase I: the one thousand microbial genomes (KMG-I) project.</title>
        <authorList>
            <person name="Kyrpides N."/>
        </authorList>
    </citation>
    <scope>NUCLEOTIDE SEQUENCE [LARGE SCALE GENOMIC DNA]</scope>
    <source>
        <strain evidence="3 4">DSM 16647</strain>
    </source>
</reference>
<evidence type="ECO:0000259" key="1">
    <source>
        <dbReference type="Pfam" id="PF00534"/>
    </source>
</evidence>
<accession>A0A5S5AXD9</accession>
<dbReference type="Pfam" id="PF13439">
    <property type="entry name" value="Glyco_transf_4"/>
    <property type="match status" value="1"/>
</dbReference>
<dbReference type="AlphaFoldDB" id="A0A5S5AXD9"/>
<evidence type="ECO:0000313" key="3">
    <source>
        <dbReference type="EMBL" id="TYP58534.1"/>
    </source>
</evidence>
<dbReference type="Pfam" id="PF00534">
    <property type="entry name" value="Glycos_transf_1"/>
    <property type="match status" value="1"/>
</dbReference>
<dbReference type="PANTHER" id="PTHR12526:SF638">
    <property type="entry name" value="SPORE COAT PROTEIN SA"/>
    <property type="match status" value="1"/>
</dbReference>
<protein>
    <submittedName>
        <fullName evidence="3">Glycosyltransferase involved in cell wall biosynthesis</fullName>
    </submittedName>
</protein>
<sequence>MQKIKLLELVRDSEGGMKRHVEQLLWGFDKAKFDIFLALSDDNPDTWNLEKLNVKVHSIKLGDRRSPIAVCKSLFDIVKLIKKEGIEIIHAHGLAGAIMGTTAAFSAGTPAIVTTVHNFPKNTFLSRTAGYLLRYNHKIITVSYRMAREISRMWGIPPGKIEVIYNGVDPYLIAKYQGNDDECRQKPVAILNISRLIPEKGVDVFLKACAILVERFSGEDIETVFYIAGNGPLERELKDLAKGLGLEGRVNFLGFCWDIYRIVGNSDMLVLSSRSEGLSLSLLEAMAMGKPVIATDVGGNPEIVKHGVTGILVPPDNPRALAEAMEYVIRNPGDAGKMARTAHRMVMEHFTHEHMIEAVQNLFISLVNQSG</sequence>
<evidence type="ECO:0000259" key="2">
    <source>
        <dbReference type="Pfam" id="PF13439"/>
    </source>
</evidence>
<dbReference type="SUPFAM" id="SSF53756">
    <property type="entry name" value="UDP-Glycosyltransferase/glycogen phosphorylase"/>
    <property type="match status" value="1"/>
</dbReference>
<dbReference type="RefSeq" id="WP_148866101.1">
    <property type="nucleotide sequence ID" value="NZ_VNHO01000003.1"/>
</dbReference>
<dbReference type="Gene3D" id="3.40.50.2000">
    <property type="entry name" value="Glycogen Phosphorylase B"/>
    <property type="match status" value="2"/>
</dbReference>
<dbReference type="PANTHER" id="PTHR12526">
    <property type="entry name" value="GLYCOSYLTRANSFERASE"/>
    <property type="match status" value="1"/>
</dbReference>
<dbReference type="OrthoDB" id="3199616at2"/>
<feature type="domain" description="Glycosyl transferase family 1" evidence="1">
    <location>
        <begin position="185"/>
        <end position="342"/>
    </location>
</feature>
<proteinExistence type="predicted"/>
<organism evidence="3 4">
    <name type="scientific">Thermosediminibacter litoriperuensis</name>
    <dbReference type="NCBI Taxonomy" id="291989"/>
    <lineage>
        <taxon>Bacteria</taxon>
        <taxon>Bacillati</taxon>
        <taxon>Bacillota</taxon>
        <taxon>Clostridia</taxon>
        <taxon>Thermosediminibacterales</taxon>
        <taxon>Thermosediminibacteraceae</taxon>
        <taxon>Thermosediminibacter</taxon>
    </lineage>
</organism>
<dbReference type="InterPro" id="IPR028098">
    <property type="entry name" value="Glyco_trans_4-like_N"/>
</dbReference>